<dbReference type="SUPFAM" id="SSF56024">
    <property type="entry name" value="Phospholipase D/nuclease"/>
    <property type="match status" value="2"/>
</dbReference>
<dbReference type="EMBL" id="AP024702">
    <property type="protein sequence ID" value="BCX48042.1"/>
    <property type="molecule type" value="Genomic_DNA"/>
</dbReference>
<organism evidence="2 3">
    <name type="scientific">Haloferula helveola</name>
    <dbReference type="NCBI Taxonomy" id="490095"/>
    <lineage>
        <taxon>Bacteria</taxon>
        <taxon>Pseudomonadati</taxon>
        <taxon>Verrucomicrobiota</taxon>
        <taxon>Verrucomicrobiia</taxon>
        <taxon>Verrucomicrobiales</taxon>
        <taxon>Verrucomicrobiaceae</taxon>
        <taxon>Haloferula</taxon>
    </lineage>
</organism>
<dbReference type="PROSITE" id="PS50035">
    <property type="entry name" value="PLD"/>
    <property type="match status" value="2"/>
</dbReference>
<keyword evidence="3" id="KW-1185">Reference proteome</keyword>
<sequence>MKNESATSPTTLVLLGLLGMAACSCTSMRSQRLQASETGTATAMLGQTAFRATAVATVRQPVSSTATAFSSFWHRTRGLVEGSAPVAMTWNAIPTARPGSEAFEHFLDQQGLPARELGSIKCLVDGPGFFDELDRQLAGARESVDVQVYIFDNDDIGVKYARKLADKAESVPVRVMFDDMGTNTAMMSAPRTPAPDRFSPPADMGSFLKRGTEIEVRRTLNPWLAADHTKLLLFDNRTAIIGGMNIGREYFSEWHDLMIRVEGPIVGSLARDFQSSWRKAGPWGDFAVFKPRQEIRWPVAGKNDVPLRILRTDVAAGRSEVLKASIAAMHASRDRIWIENPYFSSDRLVRAAQDAARRGVDVRVIFPAENDSQLMEVSNLATARDLIAAGVKVYHYPRMTHLKAMICDDWATVGSANLDILSMRLNRELNLAFSDRRSVDHLADSIFLPDFKRSKRIRLKDAERPMSDLAEMIADQL</sequence>
<evidence type="ECO:0000313" key="3">
    <source>
        <dbReference type="Proteomes" id="UP001374893"/>
    </source>
</evidence>
<feature type="domain" description="PLD phosphodiesterase" evidence="1">
    <location>
        <begin position="396"/>
        <end position="422"/>
    </location>
</feature>
<dbReference type="PROSITE" id="PS51257">
    <property type="entry name" value="PROKAR_LIPOPROTEIN"/>
    <property type="match status" value="1"/>
</dbReference>
<dbReference type="InterPro" id="IPR025202">
    <property type="entry name" value="PLD-like_dom"/>
</dbReference>
<dbReference type="Gene3D" id="3.30.870.10">
    <property type="entry name" value="Endonuclease Chain A"/>
    <property type="match status" value="2"/>
</dbReference>
<dbReference type="SMART" id="SM00155">
    <property type="entry name" value="PLDc"/>
    <property type="match status" value="2"/>
</dbReference>
<gene>
    <name evidence="2" type="ORF">HAHE_19500</name>
</gene>
<protein>
    <recommendedName>
        <fullName evidence="1">PLD phosphodiesterase domain-containing protein</fullName>
    </recommendedName>
</protein>
<evidence type="ECO:0000313" key="2">
    <source>
        <dbReference type="EMBL" id="BCX48042.1"/>
    </source>
</evidence>
<dbReference type="PANTHER" id="PTHR21248">
    <property type="entry name" value="CARDIOLIPIN SYNTHASE"/>
    <property type="match status" value="1"/>
</dbReference>
<name>A0ABN6H358_9BACT</name>
<dbReference type="Pfam" id="PF13091">
    <property type="entry name" value="PLDc_2"/>
    <property type="match status" value="2"/>
</dbReference>
<evidence type="ECO:0000259" key="1">
    <source>
        <dbReference type="PROSITE" id="PS50035"/>
    </source>
</evidence>
<dbReference type="PANTHER" id="PTHR21248:SF22">
    <property type="entry name" value="PHOSPHOLIPASE D"/>
    <property type="match status" value="1"/>
</dbReference>
<dbReference type="InterPro" id="IPR001736">
    <property type="entry name" value="PLipase_D/transphosphatidylase"/>
</dbReference>
<reference evidence="2 3" key="1">
    <citation type="submission" date="2021-06" db="EMBL/GenBank/DDBJ databases">
        <title>Complete genome of Haloferula helveola possessing various polysaccharide degrading enzymes.</title>
        <authorList>
            <person name="Takami H."/>
            <person name="Huang C."/>
            <person name="Hamasaki K."/>
        </authorList>
    </citation>
    <scope>NUCLEOTIDE SEQUENCE [LARGE SCALE GENOMIC DNA]</scope>
    <source>
        <strain evidence="2 3">CN-1</strain>
    </source>
</reference>
<feature type="domain" description="PLD phosphodiesterase" evidence="1">
    <location>
        <begin position="223"/>
        <end position="250"/>
    </location>
</feature>
<dbReference type="Proteomes" id="UP001374893">
    <property type="component" value="Chromosome"/>
</dbReference>
<dbReference type="RefSeq" id="WP_338690589.1">
    <property type="nucleotide sequence ID" value="NZ_AP024702.1"/>
</dbReference>
<accession>A0ABN6H358</accession>
<proteinExistence type="predicted"/>